<reference evidence="2 3" key="1">
    <citation type="submission" date="2018-06" db="EMBL/GenBank/DDBJ databases">
        <authorList>
            <consortium name="Pathogen Informatics"/>
            <person name="Doyle S."/>
        </authorList>
    </citation>
    <scope>NUCLEOTIDE SEQUENCE [LARGE SCALE GENOMIC DNA]</scope>
    <source>
        <strain evidence="2 3">NCTC5047</strain>
    </source>
</reference>
<feature type="compositionally biased region" description="Low complexity" evidence="1">
    <location>
        <begin position="151"/>
        <end position="161"/>
    </location>
</feature>
<accession>A0A377XSV2</accession>
<evidence type="ECO:0000313" key="2">
    <source>
        <dbReference type="EMBL" id="STT85888.1"/>
    </source>
</evidence>
<organism evidence="2 3">
    <name type="scientific">Klebsiella pneumoniae</name>
    <dbReference type="NCBI Taxonomy" id="573"/>
    <lineage>
        <taxon>Bacteria</taxon>
        <taxon>Pseudomonadati</taxon>
        <taxon>Pseudomonadota</taxon>
        <taxon>Gammaproteobacteria</taxon>
        <taxon>Enterobacterales</taxon>
        <taxon>Enterobacteriaceae</taxon>
        <taxon>Klebsiella/Raoultella group</taxon>
        <taxon>Klebsiella</taxon>
        <taxon>Klebsiella pneumoniae complex</taxon>
    </lineage>
</organism>
<sequence>MLSATSGERRFDALRISSALSHRQRSISLSCGSVAHRSLKFDGEQEAQKRRVIGSQPLMHADEVLRRGANAGLFPQFTFGGLQQRFIGLEMAGRLVPQRFAVNGFFDDEKFILGVNHAGNGDMRFKHRFSFSVIRLCASRRWPVRRGYSRPWRSGSAAGWGSRRGRSSGAPGGCVPRRA</sequence>
<evidence type="ECO:0000256" key="1">
    <source>
        <dbReference type="SAM" id="MobiDB-lite"/>
    </source>
</evidence>
<dbReference type="AlphaFoldDB" id="A0A377XSV2"/>
<dbReference type="Proteomes" id="UP000254340">
    <property type="component" value="Unassembled WGS sequence"/>
</dbReference>
<evidence type="ECO:0000313" key="3">
    <source>
        <dbReference type="Proteomes" id="UP000254340"/>
    </source>
</evidence>
<protein>
    <submittedName>
        <fullName evidence="2">Uncharacterized protein</fullName>
    </submittedName>
</protein>
<gene>
    <name evidence="2" type="ORF">NCTC5047_06981</name>
</gene>
<proteinExistence type="predicted"/>
<name>A0A377XSV2_KLEPN</name>
<dbReference type="EMBL" id="UGLH01000006">
    <property type="protein sequence ID" value="STT85888.1"/>
    <property type="molecule type" value="Genomic_DNA"/>
</dbReference>
<feature type="region of interest" description="Disordered" evidence="1">
    <location>
        <begin position="150"/>
        <end position="179"/>
    </location>
</feature>